<proteinExistence type="predicted"/>
<accession>A0ABP0IBR0</accession>
<dbReference type="PANTHER" id="PTHR11453:SF127">
    <property type="entry name" value="SOLUTE CARRIER FAMILY 4 MEMBER 11"/>
    <property type="match status" value="1"/>
</dbReference>
<dbReference type="EMBL" id="CAXAMM010003448">
    <property type="protein sequence ID" value="CAK9000000.1"/>
    <property type="molecule type" value="Genomic_DNA"/>
</dbReference>
<dbReference type="InterPro" id="IPR003020">
    <property type="entry name" value="HCO3_transpt_euk"/>
</dbReference>
<gene>
    <name evidence="1" type="ORF">SCF082_LOCUS6306</name>
</gene>
<organism evidence="1 2">
    <name type="scientific">Durusdinium trenchii</name>
    <dbReference type="NCBI Taxonomy" id="1381693"/>
    <lineage>
        <taxon>Eukaryota</taxon>
        <taxon>Sar</taxon>
        <taxon>Alveolata</taxon>
        <taxon>Dinophyceae</taxon>
        <taxon>Suessiales</taxon>
        <taxon>Symbiodiniaceae</taxon>
        <taxon>Durusdinium</taxon>
    </lineage>
</organism>
<evidence type="ECO:0000313" key="2">
    <source>
        <dbReference type="Proteomes" id="UP001642464"/>
    </source>
</evidence>
<reference evidence="1 2" key="1">
    <citation type="submission" date="2024-02" db="EMBL/GenBank/DDBJ databases">
        <authorList>
            <person name="Chen Y."/>
            <person name="Shah S."/>
            <person name="Dougan E. K."/>
            <person name="Thang M."/>
            <person name="Chan C."/>
        </authorList>
    </citation>
    <scope>NUCLEOTIDE SEQUENCE [LARGE SCALE GENOMIC DNA]</scope>
</reference>
<protein>
    <submittedName>
        <fullName evidence="1">Sodium-driven chloride bicarbonate exchanger (Solute carrier family 4 member 10)</fullName>
    </submittedName>
</protein>
<sequence>MLSVDTNFSPNLVVAIGETPADRESQWSRPIPYVGRRTTRRRAQAITWTCLCAVPAILGLPLSVASTVPSITHVISLTTYEVKALDRGERKVPVKVVEPATNFLIHVLIGLALFLPPALKFLPRAALQGVFRHAGIASLTGNNPFDRFWLWLIWEPKNYPQYKYIQKLPLKRVHHHTLGRLIYLGILYGLKAIKETSVVFSFLMASLAFIRKALKYVCTPEELDLLDSYPEDDDFEEEVLGPAPDLENLEKNPKVRGREGKDRGGDLR</sequence>
<evidence type="ECO:0000313" key="1">
    <source>
        <dbReference type="EMBL" id="CAK9000000.1"/>
    </source>
</evidence>
<dbReference type="PANTHER" id="PTHR11453">
    <property type="entry name" value="ANION EXCHANGE PROTEIN"/>
    <property type="match status" value="1"/>
</dbReference>
<dbReference type="InterPro" id="IPR011531">
    <property type="entry name" value="HCO3_transpt-like_TM_dom"/>
</dbReference>
<name>A0ABP0IBR0_9DINO</name>
<dbReference type="Pfam" id="PF00955">
    <property type="entry name" value="HCO3_cotransp"/>
    <property type="match status" value="1"/>
</dbReference>
<keyword evidence="2" id="KW-1185">Reference proteome</keyword>
<dbReference type="Proteomes" id="UP001642464">
    <property type="component" value="Unassembled WGS sequence"/>
</dbReference>
<comment type="caution">
    <text evidence="1">The sequence shown here is derived from an EMBL/GenBank/DDBJ whole genome shotgun (WGS) entry which is preliminary data.</text>
</comment>